<dbReference type="EMBL" id="EQ989534">
    <property type="protein sequence ID" value="EEF22889.1"/>
    <property type="molecule type" value="Genomic_DNA"/>
</dbReference>
<dbReference type="InParanoid" id="B9TMM5"/>
<gene>
    <name evidence="2" type="ORF">RCOM_2012170</name>
</gene>
<keyword evidence="1" id="KW-0732">Signal</keyword>
<proteinExistence type="predicted"/>
<dbReference type="eggNOG" id="ENOG502SCI6">
    <property type="taxonomic scope" value="Eukaryota"/>
</dbReference>
<dbReference type="AlphaFoldDB" id="B9TMM5"/>
<protein>
    <submittedName>
        <fullName evidence="2">Uncharacterized protein</fullName>
    </submittedName>
</protein>
<evidence type="ECO:0000256" key="1">
    <source>
        <dbReference type="SAM" id="SignalP"/>
    </source>
</evidence>
<dbReference type="PANTHER" id="PTHR37078:SF6">
    <property type="entry name" value="NODULE CYSTEINE-RICH (NCR) SECRETED PEPTIDE"/>
    <property type="match status" value="1"/>
</dbReference>
<dbReference type="PANTHER" id="PTHR37078">
    <property type="entry name" value="NODULE CYSTEINE-RICH (NCR) SECRETED PEPTIDE"/>
    <property type="match status" value="1"/>
</dbReference>
<feature type="chain" id="PRO_5002892200" evidence="1">
    <location>
        <begin position="24"/>
        <end position="83"/>
    </location>
</feature>
<dbReference type="Proteomes" id="UP000008311">
    <property type="component" value="Unassembled WGS sequence"/>
</dbReference>
<evidence type="ECO:0000313" key="3">
    <source>
        <dbReference type="Proteomes" id="UP000008311"/>
    </source>
</evidence>
<sequence>MTVSSKSSSLLLLLLLVLTVSLSQKSIITEARTLSFLPEQSKSKIFATLGIVCKCCDGNLQGECTSTWKGTCRKLQCLPWKIG</sequence>
<reference evidence="3" key="1">
    <citation type="journal article" date="2010" name="Nat. Biotechnol.">
        <title>Draft genome sequence of the oilseed species Ricinus communis.</title>
        <authorList>
            <person name="Chan A.P."/>
            <person name="Crabtree J."/>
            <person name="Zhao Q."/>
            <person name="Lorenzi H."/>
            <person name="Orvis J."/>
            <person name="Puiu D."/>
            <person name="Melake-Berhan A."/>
            <person name="Jones K.M."/>
            <person name="Redman J."/>
            <person name="Chen G."/>
            <person name="Cahoon E.B."/>
            <person name="Gedil M."/>
            <person name="Stanke M."/>
            <person name="Haas B.J."/>
            <person name="Wortman J.R."/>
            <person name="Fraser-Liggett C.M."/>
            <person name="Ravel J."/>
            <person name="Rabinowicz P.D."/>
        </authorList>
    </citation>
    <scope>NUCLEOTIDE SEQUENCE [LARGE SCALE GENOMIC DNA]</scope>
    <source>
        <strain evidence="3">cv. Hale</strain>
    </source>
</reference>
<accession>B9TMM5</accession>
<feature type="signal peptide" evidence="1">
    <location>
        <begin position="1"/>
        <end position="23"/>
    </location>
</feature>
<evidence type="ECO:0000313" key="2">
    <source>
        <dbReference type="EMBL" id="EEF22889.1"/>
    </source>
</evidence>
<keyword evidence="3" id="KW-1185">Reference proteome</keyword>
<name>B9TMM5_RICCO</name>
<organism evidence="2 3">
    <name type="scientific">Ricinus communis</name>
    <name type="common">Castor bean</name>
    <dbReference type="NCBI Taxonomy" id="3988"/>
    <lineage>
        <taxon>Eukaryota</taxon>
        <taxon>Viridiplantae</taxon>
        <taxon>Streptophyta</taxon>
        <taxon>Embryophyta</taxon>
        <taxon>Tracheophyta</taxon>
        <taxon>Spermatophyta</taxon>
        <taxon>Magnoliopsida</taxon>
        <taxon>eudicotyledons</taxon>
        <taxon>Gunneridae</taxon>
        <taxon>Pentapetalae</taxon>
        <taxon>rosids</taxon>
        <taxon>fabids</taxon>
        <taxon>Malpighiales</taxon>
        <taxon>Euphorbiaceae</taxon>
        <taxon>Acalyphoideae</taxon>
        <taxon>Acalypheae</taxon>
        <taxon>Ricinus</taxon>
    </lineage>
</organism>